<dbReference type="RefSeq" id="XP_023435992.1">
    <property type="nucleotide sequence ID" value="XM_023568861.1"/>
</dbReference>
<organism evidence="2 3">
    <name type="scientific">Gibberella fujikuroi (strain CBS 195.34 / IMI 58289 / NRRL A-6831)</name>
    <name type="common">Bakanae and foot rot disease fungus</name>
    <name type="synonym">Fusarium fujikuroi</name>
    <dbReference type="NCBI Taxonomy" id="1279085"/>
    <lineage>
        <taxon>Eukaryota</taxon>
        <taxon>Fungi</taxon>
        <taxon>Dikarya</taxon>
        <taxon>Ascomycota</taxon>
        <taxon>Pezizomycotina</taxon>
        <taxon>Sordariomycetes</taxon>
        <taxon>Hypocreomycetidae</taxon>
        <taxon>Hypocreales</taxon>
        <taxon>Nectriaceae</taxon>
        <taxon>Fusarium</taxon>
        <taxon>Fusarium fujikuroi species complex</taxon>
    </lineage>
</organism>
<accession>S0EGJ9</accession>
<proteinExistence type="predicted"/>
<reference evidence="3" key="1">
    <citation type="journal article" date="2013" name="PLoS Pathog.">
        <title>Deciphering the cryptic genome: genome-wide analyses of the rice pathogen Fusarium fujikuroi reveal complex regulation of secondary metabolism and novel metabolites.</title>
        <authorList>
            <person name="Wiemann P."/>
            <person name="Sieber C.M."/>
            <person name="von Bargen K.W."/>
            <person name="Studt L."/>
            <person name="Niehaus E.M."/>
            <person name="Espino J.J."/>
            <person name="Huss K."/>
            <person name="Michielse C.B."/>
            <person name="Albermann S."/>
            <person name="Wagner D."/>
            <person name="Bergner S.V."/>
            <person name="Connolly L.R."/>
            <person name="Fischer A."/>
            <person name="Reuter G."/>
            <person name="Kleigrewe K."/>
            <person name="Bald T."/>
            <person name="Wingfield B.D."/>
            <person name="Ophir R."/>
            <person name="Freeman S."/>
            <person name="Hippler M."/>
            <person name="Smith K.M."/>
            <person name="Brown D.W."/>
            <person name="Proctor R.H."/>
            <person name="Munsterkotter M."/>
            <person name="Freitag M."/>
            <person name="Humpf H.U."/>
            <person name="Guldener U."/>
            <person name="Tudzynski B."/>
        </authorList>
    </citation>
    <scope>NUCLEOTIDE SEQUENCE [LARGE SCALE GENOMIC DNA]</scope>
    <source>
        <strain evidence="3">CBS 195.34 / IMI 58289 / NRRL A-6831</strain>
    </source>
</reference>
<gene>
    <name evidence="2" type="ORF">FFUJ_09256</name>
</gene>
<dbReference type="GeneID" id="35402725"/>
<protein>
    <submittedName>
        <fullName evidence="2">Uncharacterized protein</fullName>
    </submittedName>
</protein>
<dbReference type="STRING" id="1279085.S0EGJ9"/>
<dbReference type="VEuPathDB" id="FungiDB:FFUJ_09256"/>
<keyword evidence="3" id="KW-1185">Reference proteome</keyword>
<name>S0EGJ9_GIBF5</name>
<evidence type="ECO:0000313" key="3">
    <source>
        <dbReference type="Proteomes" id="UP000016800"/>
    </source>
</evidence>
<sequence>MELVKYEAEASGSSETDDKETFTHEIDRHKDMVQISEKVYKKALNAVTIERAQQNISDICATQESTALAGKSNVDGSDTTGQDITKVHAKHRSFAVAGVANNFDFASFARRR</sequence>
<dbReference type="AlphaFoldDB" id="S0EGJ9"/>
<dbReference type="EMBL" id="HF679031">
    <property type="protein sequence ID" value="CCT73914.1"/>
    <property type="molecule type" value="Genomic_DNA"/>
</dbReference>
<feature type="region of interest" description="Disordered" evidence="1">
    <location>
        <begin position="1"/>
        <end position="23"/>
    </location>
</feature>
<dbReference type="HOGENOM" id="CLU_2146072_0_0_1"/>
<evidence type="ECO:0000313" key="2">
    <source>
        <dbReference type="EMBL" id="CCT73914.1"/>
    </source>
</evidence>
<dbReference type="Proteomes" id="UP000016800">
    <property type="component" value="Chromosome IX"/>
</dbReference>
<evidence type="ECO:0000256" key="1">
    <source>
        <dbReference type="SAM" id="MobiDB-lite"/>
    </source>
</evidence>